<dbReference type="Pfam" id="PF08436">
    <property type="entry name" value="DXP_redisom_C"/>
    <property type="match status" value="1"/>
</dbReference>
<feature type="binding site" evidence="9">
    <location>
        <position position="123"/>
    </location>
    <ligand>
        <name>NADPH</name>
        <dbReference type="ChEBI" id="CHEBI:57783"/>
    </ligand>
</feature>
<dbReference type="InterPro" id="IPR036291">
    <property type="entry name" value="NAD(P)-bd_dom_sf"/>
</dbReference>
<dbReference type="InterPro" id="IPR026877">
    <property type="entry name" value="DXPR_C"/>
</dbReference>
<feature type="binding site" evidence="9">
    <location>
        <position position="13"/>
    </location>
    <ligand>
        <name>NADPH</name>
        <dbReference type="ChEBI" id="CHEBI:57783"/>
    </ligand>
</feature>
<comment type="caution">
    <text evidence="13">The sequence shown here is derived from an EMBL/GenBank/DDBJ whole genome shotgun (WGS) entry which is preliminary data.</text>
</comment>
<feature type="binding site" evidence="9">
    <location>
        <position position="38"/>
    </location>
    <ligand>
        <name>NADPH</name>
        <dbReference type="ChEBI" id="CHEBI:57783"/>
    </ligand>
</feature>
<evidence type="ECO:0000256" key="7">
    <source>
        <dbReference type="ARBA" id="ARBA00023229"/>
    </source>
</evidence>
<comment type="cofactor">
    <cofactor evidence="9">
        <name>Mg(2+)</name>
        <dbReference type="ChEBI" id="CHEBI:18420"/>
    </cofactor>
    <cofactor evidence="9">
        <name>Mn(2+)</name>
        <dbReference type="ChEBI" id="CHEBI:29035"/>
    </cofactor>
</comment>
<comment type="catalytic activity">
    <reaction evidence="8">
        <text>2-C-methyl-D-erythritol 4-phosphate + NADP(+) = 1-deoxy-D-xylulose 5-phosphate + NADPH + H(+)</text>
        <dbReference type="Rhea" id="RHEA:13717"/>
        <dbReference type="ChEBI" id="CHEBI:15378"/>
        <dbReference type="ChEBI" id="CHEBI:57783"/>
        <dbReference type="ChEBI" id="CHEBI:57792"/>
        <dbReference type="ChEBI" id="CHEBI:58262"/>
        <dbReference type="ChEBI" id="CHEBI:58349"/>
        <dbReference type="EC" id="1.1.1.267"/>
    </reaction>
    <physiologicalReaction direction="right-to-left" evidence="8">
        <dbReference type="Rhea" id="RHEA:13719"/>
    </physiologicalReaction>
</comment>
<feature type="binding site" evidence="9">
    <location>
        <position position="214"/>
    </location>
    <ligand>
        <name>1-deoxy-D-xylulose 5-phosphate</name>
        <dbReference type="ChEBI" id="CHEBI:57792"/>
    </ligand>
</feature>
<dbReference type="Gene3D" id="3.40.50.720">
    <property type="entry name" value="NAD(P)-binding Rossmann-like Domain"/>
    <property type="match status" value="1"/>
</dbReference>
<keyword evidence="7 9" id="KW-0414">Isoprene biosynthesis</keyword>
<evidence type="ECO:0000256" key="9">
    <source>
        <dbReference type="HAMAP-Rule" id="MF_00183"/>
    </source>
</evidence>
<dbReference type="GO" id="GO:0051484">
    <property type="term" value="P:isopentenyl diphosphate biosynthetic process, methylerythritol 4-phosphate pathway involved in terpenoid biosynthetic process"/>
    <property type="evidence" value="ECO:0007669"/>
    <property type="project" value="UniProtKB-ARBA"/>
</dbReference>
<keyword evidence="4 9" id="KW-0521">NADP</keyword>
<evidence type="ECO:0000256" key="2">
    <source>
        <dbReference type="ARBA" id="ARBA00006825"/>
    </source>
</evidence>
<keyword evidence="13" id="KW-0413">Isomerase</keyword>
<keyword evidence="6 9" id="KW-0464">Manganese</keyword>
<dbReference type="GO" id="GO:0070402">
    <property type="term" value="F:NADPH binding"/>
    <property type="evidence" value="ECO:0007669"/>
    <property type="project" value="InterPro"/>
</dbReference>
<dbReference type="Pfam" id="PF13288">
    <property type="entry name" value="DXPR_C"/>
    <property type="match status" value="1"/>
</dbReference>
<feature type="binding site" evidence="9">
    <location>
        <position position="202"/>
    </location>
    <ligand>
        <name>NADPH</name>
        <dbReference type="ChEBI" id="CHEBI:57783"/>
    </ligand>
</feature>
<keyword evidence="3 9" id="KW-0479">Metal-binding</keyword>
<feature type="binding site" evidence="9">
    <location>
        <position position="209"/>
    </location>
    <ligand>
        <name>1-deoxy-D-xylulose 5-phosphate</name>
        <dbReference type="ChEBI" id="CHEBI:57792"/>
    </ligand>
</feature>
<dbReference type="EMBL" id="LQNT01000009">
    <property type="protein sequence ID" value="KZE38160.1"/>
    <property type="molecule type" value="Genomic_DNA"/>
</dbReference>
<dbReference type="GO" id="GO:0016853">
    <property type="term" value="F:isomerase activity"/>
    <property type="evidence" value="ECO:0007669"/>
    <property type="project" value="UniProtKB-KW"/>
</dbReference>
<evidence type="ECO:0000313" key="14">
    <source>
        <dbReference type="Proteomes" id="UP000076490"/>
    </source>
</evidence>
<evidence type="ECO:0000256" key="1">
    <source>
        <dbReference type="ARBA" id="ARBA00005094"/>
    </source>
</evidence>
<feature type="binding site" evidence="9">
    <location>
        <position position="149"/>
    </location>
    <ligand>
        <name>Mn(2+)</name>
        <dbReference type="ChEBI" id="CHEBI:29035"/>
    </ligand>
</feature>
<evidence type="ECO:0000256" key="4">
    <source>
        <dbReference type="ARBA" id="ARBA00022857"/>
    </source>
</evidence>
<dbReference type="Proteomes" id="UP000076490">
    <property type="component" value="Unassembled WGS sequence"/>
</dbReference>
<feature type="binding site" evidence="9">
    <location>
        <position position="39"/>
    </location>
    <ligand>
        <name>NADPH</name>
        <dbReference type="ChEBI" id="CHEBI:57783"/>
    </ligand>
</feature>
<feature type="binding site" evidence="9">
    <location>
        <position position="12"/>
    </location>
    <ligand>
        <name>NADPH</name>
        <dbReference type="ChEBI" id="CHEBI:57783"/>
    </ligand>
</feature>
<comment type="similarity">
    <text evidence="2 9">Belongs to the DXR family.</text>
</comment>
<evidence type="ECO:0000259" key="12">
    <source>
        <dbReference type="Pfam" id="PF13288"/>
    </source>
</evidence>
<dbReference type="PANTHER" id="PTHR30525:SF0">
    <property type="entry name" value="1-DEOXY-D-XYLULOSE 5-PHOSPHATE REDUCTOISOMERASE, CHLOROPLASTIC"/>
    <property type="match status" value="1"/>
</dbReference>
<dbReference type="RefSeq" id="WP_063179385.1">
    <property type="nucleotide sequence ID" value="NZ_LQNT01000009.1"/>
</dbReference>
<feature type="domain" description="1-deoxy-D-xylulose 5-phosphate reductoisomerase C-terminal" evidence="11">
    <location>
        <begin position="143"/>
        <end position="226"/>
    </location>
</feature>
<evidence type="ECO:0000256" key="3">
    <source>
        <dbReference type="ARBA" id="ARBA00022723"/>
    </source>
</evidence>
<evidence type="ECO:0000256" key="5">
    <source>
        <dbReference type="ARBA" id="ARBA00023002"/>
    </source>
</evidence>
<feature type="binding site" evidence="9">
    <location>
        <position position="196"/>
    </location>
    <ligand>
        <name>1-deoxy-D-xylulose 5-phosphate</name>
        <dbReference type="ChEBI" id="CHEBI:57792"/>
    </ligand>
</feature>
<dbReference type="PANTHER" id="PTHR30525">
    <property type="entry name" value="1-DEOXY-D-XYLULOSE 5-PHOSPHATE REDUCTOISOMERASE"/>
    <property type="match status" value="1"/>
</dbReference>
<feature type="binding site" evidence="9">
    <location>
        <position position="218"/>
    </location>
    <ligand>
        <name>Mn(2+)</name>
        <dbReference type="ChEBI" id="CHEBI:29035"/>
    </ligand>
</feature>
<comment type="pathway">
    <text evidence="1 9">Isoprenoid biosynthesis; isopentenyl diphosphate biosynthesis via DXP pathway; isopentenyl diphosphate from 1-deoxy-D-xylulose 5-phosphate: step 1/6.</text>
</comment>
<dbReference type="NCBIfam" id="NF009114">
    <property type="entry name" value="PRK12464.1"/>
    <property type="match status" value="1"/>
</dbReference>
<dbReference type="EC" id="1.1.1.267" evidence="9"/>
<dbReference type="FunFam" id="3.40.50.720:FF:000045">
    <property type="entry name" value="1-deoxy-D-xylulose 5-phosphate reductoisomerase"/>
    <property type="match status" value="1"/>
</dbReference>
<feature type="binding site" evidence="9">
    <location>
        <position position="215"/>
    </location>
    <ligand>
        <name>1-deoxy-D-xylulose 5-phosphate</name>
        <dbReference type="ChEBI" id="CHEBI:57792"/>
    </ligand>
</feature>
<feature type="binding site" evidence="9">
    <location>
        <position position="149"/>
    </location>
    <ligand>
        <name>1-deoxy-D-xylulose 5-phosphate</name>
        <dbReference type="ChEBI" id="CHEBI:57792"/>
    </ligand>
</feature>
<feature type="binding site" evidence="9">
    <location>
        <position position="147"/>
    </location>
    <ligand>
        <name>Mn(2+)</name>
        <dbReference type="ChEBI" id="CHEBI:29035"/>
    </ligand>
</feature>
<dbReference type="NCBIfam" id="TIGR00243">
    <property type="entry name" value="Dxr"/>
    <property type="match status" value="1"/>
</dbReference>
<sequence>MVKKISLLGATGSIGTQTVDIVLSDSGRFEITALAAGKNLSKLREILSRVKPLFVSVSDEKDAAALRAEYPGIRFGYGREGLLEAAAGTDADIVVGAVIGSVGLEPTLEAIRSGRDIAIANKETLVAAGSIVTAEADKHGVRLLPVDSEHSALFQALNGEDPKRVDRLILTASGGSFRDKSRDELEGVTVEEALAHPNWSMGSKLTIDSATMMNKGLEVIEAHHLFGMPYDKIDVLLHRESIIHSMVEFEDTSVIAQLGSPDMRVPIQYALTYPDRLPRKGTERLDLAKIGLLHFEEVDLDRFPALRIAFECGKAGGTATTVMNAANEVAVALFMEGRITFTEIEPLVERALGRHDLIAEPDLETVLAVDAETRKAVLDMVK</sequence>
<evidence type="ECO:0000259" key="10">
    <source>
        <dbReference type="Pfam" id="PF02670"/>
    </source>
</evidence>
<name>A0A161SRT1_9BACL</name>
<evidence type="ECO:0000256" key="6">
    <source>
        <dbReference type="ARBA" id="ARBA00023211"/>
    </source>
</evidence>
<feature type="binding site" evidence="9">
    <location>
        <position position="37"/>
    </location>
    <ligand>
        <name>NADPH</name>
        <dbReference type="ChEBI" id="CHEBI:57783"/>
    </ligand>
</feature>
<dbReference type="Gene3D" id="1.10.1740.10">
    <property type="match status" value="1"/>
</dbReference>
<feature type="binding site" evidence="9">
    <location>
        <position position="148"/>
    </location>
    <ligand>
        <name>1-deoxy-D-xylulose 5-phosphate</name>
        <dbReference type="ChEBI" id="CHEBI:57792"/>
    </ligand>
</feature>
<dbReference type="Pfam" id="PF02670">
    <property type="entry name" value="DXP_reductoisom"/>
    <property type="match status" value="1"/>
</dbReference>
<comment type="function">
    <text evidence="9">Catalyzes the NADPH-dependent rearrangement and reduction of 1-deoxy-D-xylulose-5-phosphate (DXP) to 2-C-methyl-D-erythritol 4-phosphate (MEP).</text>
</comment>
<gene>
    <name evidence="9" type="primary">dxr</name>
    <name evidence="13" type="ORF">AV656_04350</name>
</gene>
<feature type="binding site" evidence="9">
    <location>
        <position position="14"/>
    </location>
    <ligand>
        <name>NADPH</name>
        <dbReference type="ChEBI" id="CHEBI:57783"/>
    </ligand>
</feature>
<feature type="binding site" evidence="9">
    <location>
        <position position="173"/>
    </location>
    <ligand>
        <name>1-deoxy-D-xylulose 5-phosphate</name>
        <dbReference type="ChEBI" id="CHEBI:57792"/>
    </ligand>
</feature>
<organism evidence="13 14">
    <name type="scientific">Bhargavaea cecembensis</name>
    <dbReference type="NCBI Taxonomy" id="394098"/>
    <lineage>
        <taxon>Bacteria</taxon>
        <taxon>Bacillati</taxon>
        <taxon>Bacillota</taxon>
        <taxon>Bacilli</taxon>
        <taxon>Bacillales</taxon>
        <taxon>Caryophanaceae</taxon>
        <taxon>Bhargavaea</taxon>
    </lineage>
</organism>
<feature type="binding site" evidence="9">
    <location>
        <position position="218"/>
    </location>
    <ligand>
        <name>1-deoxy-D-xylulose 5-phosphate</name>
        <dbReference type="ChEBI" id="CHEBI:57792"/>
    </ligand>
</feature>
<dbReference type="InterPro" id="IPR013512">
    <property type="entry name" value="DXP_reductoisomerase_N"/>
</dbReference>
<keyword evidence="5 9" id="KW-0560">Oxidoreductase</keyword>
<dbReference type="HAMAP" id="MF_00183">
    <property type="entry name" value="DXP_reductoisom"/>
    <property type="match status" value="1"/>
</dbReference>
<feature type="domain" description="1-deoxy-D-xylulose 5-phosphate reductoisomerase N-terminal" evidence="10">
    <location>
        <begin position="5"/>
        <end position="129"/>
    </location>
</feature>
<dbReference type="InterPro" id="IPR003821">
    <property type="entry name" value="DXP_reductoisomerase"/>
</dbReference>
<dbReference type="SUPFAM" id="SSF55347">
    <property type="entry name" value="Glyceraldehyde-3-phosphate dehydrogenase-like, C-terminal domain"/>
    <property type="match status" value="1"/>
</dbReference>
<dbReference type="OrthoDB" id="9806546at2"/>
<dbReference type="SUPFAM" id="SSF69055">
    <property type="entry name" value="1-deoxy-D-xylulose-5-phosphate reductoisomerase, C-terminal domain"/>
    <property type="match status" value="1"/>
</dbReference>
<feature type="binding site" evidence="9">
    <location>
        <position position="122"/>
    </location>
    <ligand>
        <name>1-deoxy-D-xylulose 5-phosphate</name>
        <dbReference type="ChEBI" id="CHEBI:57792"/>
    </ligand>
</feature>
<dbReference type="SUPFAM" id="SSF51735">
    <property type="entry name" value="NAD(P)-binding Rossmann-fold domains"/>
    <property type="match status" value="1"/>
</dbReference>
<evidence type="ECO:0000313" key="13">
    <source>
        <dbReference type="EMBL" id="KZE38160.1"/>
    </source>
</evidence>
<reference evidence="13 14" key="1">
    <citation type="submission" date="2016-01" db="EMBL/GenBank/DDBJ databases">
        <title>Whole genome sequencing of Bhargavaea cecembensis T14.</title>
        <authorList>
            <person name="Hong K.W."/>
        </authorList>
    </citation>
    <scope>NUCLEOTIDE SEQUENCE [LARGE SCALE GENOMIC DNA]</scope>
    <source>
        <strain evidence="13 14">T14</strain>
    </source>
</reference>
<dbReference type="AlphaFoldDB" id="A0A161SRT1"/>
<feature type="binding site" evidence="9">
    <location>
        <position position="11"/>
    </location>
    <ligand>
        <name>NADPH</name>
        <dbReference type="ChEBI" id="CHEBI:57783"/>
    </ligand>
</feature>
<evidence type="ECO:0000256" key="8">
    <source>
        <dbReference type="ARBA" id="ARBA00048543"/>
    </source>
</evidence>
<accession>A0A161SRT1</accession>
<feature type="domain" description="DXP reductoisomerase C-terminal" evidence="12">
    <location>
        <begin position="258"/>
        <end position="375"/>
    </location>
</feature>
<protein>
    <recommendedName>
        <fullName evidence="9">1-deoxy-D-xylulose 5-phosphate reductoisomerase</fullName>
        <shortName evidence="9">DXP reductoisomerase</shortName>
        <ecNumber evidence="9">1.1.1.267</ecNumber>
    </recommendedName>
    <alternativeName>
        <fullName evidence="9">1-deoxyxylulose-5-phosphate reductoisomerase</fullName>
    </alternativeName>
    <alternativeName>
        <fullName evidence="9">2-C-methyl-D-erythritol 4-phosphate synthase</fullName>
    </alternativeName>
</protein>
<keyword evidence="9" id="KW-0460">Magnesium</keyword>
<dbReference type="UniPathway" id="UPA00056">
    <property type="reaction ID" value="UER00092"/>
</dbReference>
<evidence type="ECO:0000259" key="11">
    <source>
        <dbReference type="Pfam" id="PF08436"/>
    </source>
</evidence>
<dbReference type="GO" id="GO:0030604">
    <property type="term" value="F:1-deoxy-D-xylulose-5-phosphate reductoisomerase activity"/>
    <property type="evidence" value="ECO:0007669"/>
    <property type="project" value="UniProtKB-UniRule"/>
</dbReference>
<proteinExistence type="inferred from homology"/>
<dbReference type="InterPro" id="IPR013644">
    <property type="entry name" value="DXP_reductoisomerase_C"/>
</dbReference>
<dbReference type="InterPro" id="IPR036169">
    <property type="entry name" value="DXPR_C_sf"/>
</dbReference>
<dbReference type="GO" id="GO:0030145">
    <property type="term" value="F:manganese ion binding"/>
    <property type="evidence" value="ECO:0007669"/>
    <property type="project" value="TreeGrafter"/>
</dbReference>
<feature type="binding site" evidence="9">
    <location>
        <position position="121"/>
    </location>
    <ligand>
        <name>NADPH</name>
        <dbReference type="ChEBI" id="CHEBI:57783"/>
    </ligand>
</feature>
<dbReference type="PIRSF" id="PIRSF006205">
    <property type="entry name" value="Dxp_reductismrs"/>
    <property type="match status" value="1"/>
</dbReference>